<dbReference type="EnsemblMetazoa" id="XM_038208660.1">
    <property type="protein sequence ID" value="XP_038064588.1"/>
    <property type="gene ID" value="LOC119734983"/>
</dbReference>
<name>A0A914AME7_PATMI</name>
<dbReference type="RefSeq" id="XP_038064604.1">
    <property type="nucleotide sequence ID" value="XM_038208676.1"/>
</dbReference>
<dbReference type="EnsemblMetazoa" id="XM_038208676.1">
    <property type="protein sequence ID" value="XP_038064604.1"/>
    <property type="gene ID" value="LOC119734983"/>
</dbReference>
<sequence>MEDSDKRRLRRNRCALVDNIEPSRILDHLIECEVFTPDMCQDITSKSTTKEQTGKLLNMLEKRGCDAYRLFRNTLLKTDYEHLVEKLDTTPTADEVDAKAIKSPGQGQISSIFIPGHQKKQDAQHITNNVIGDNNFAVFGSQNLTINNYNEEGDD</sequence>
<feature type="domain" description="CARD" evidence="1">
    <location>
        <begin position="1"/>
        <end position="90"/>
    </location>
</feature>
<dbReference type="InterPro" id="IPR001315">
    <property type="entry name" value="CARD"/>
</dbReference>
<dbReference type="Proteomes" id="UP000887568">
    <property type="component" value="Unplaced"/>
</dbReference>
<dbReference type="Pfam" id="PF00619">
    <property type="entry name" value="CARD"/>
    <property type="match status" value="1"/>
</dbReference>
<dbReference type="RefSeq" id="XP_038064588.1">
    <property type="nucleotide sequence ID" value="XM_038208660.1"/>
</dbReference>
<dbReference type="PANTHER" id="PTHR15034:SF5">
    <property type="entry name" value="DEATH DOMAIN-CONTAINING PROTEIN CRADD"/>
    <property type="match status" value="1"/>
</dbReference>
<dbReference type="PANTHER" id="PTHR15034">
    <property type="entry name" value="DEATH DOMAIN-CONTAINING PROTEIN CRADD"/>
    <property type="match status" value="1"/>
</dbReference>
<dbReference type="SMART" id="SM00114">
    <property type="entry name" value="CARD"/>
    <property type="match status" value="1"/>
</dbReference>
<dbReference type="SUPFAM" id="SSF47986">
    <property type="entry name" value="DEATH domain"/>
    <property type="match status" value="1"/>
</dbReference>
<evidence type="ECO:0000313" key="3">
    <source>
        <dbReference type="Proteomes" id="UP000887568"/>
    </source>
</evidence>
<dbReference type="EnsemblMetazoa" id="XM_038208653.1">
    <property type="protein sequence ID" value="XP_038064581.1"/>
    <property type="gene ID" value="LOC119734983"/>
</dbReference>
<dbReference type="AlphaFoldDB" id="A0A914AME7"/>
<dbReference type="OrthoDB" id="1357022at2759"/>
<dbReference type="GO" id="GO:0042981">
    <property type="term" value="P:regulation of apoptotic process"/>
    <property type="evidence" value="ECO:0007669"/>
    <property type="project" value="InterPro"/>
</dbReference>
<dbReference type="CDD" id="cd01671">
    <property type="entry name" value="CARD"/>
    <property type="match status" value="1"/>
</dbReference>
<dbReference type="GO" id="GO:0070513">
    <property type="term" value="F:death domain binding"/>
    <property type="evidence" value="ECO:0007669"/>
    <property type="project" value="InterPro"/>
</dbReference>
<dbReference type="RefSeq" id="XP_038064596.1">
    <property type="nucleotide sequence ID" value="XM_038208668.1"/>
</dbReference>
<evidence type="ECO:0000313" key="2">
    <source>
        <dbReference type="EnsemblMetazoa" id="XP_038064604.1"/>
    </source>
</evidence>
<protein>
    <recommendedName>
        <fullName evidence="1">CARD domain-containing protein</fullName>
    </recommendedName>
</protein>
<dbReference type="GO" id="GO:0002020">
    <property type="term" value="F:protease binding"/>
    <property type="evidence" value="ECO:0007669"/>
    <property type="project" value="InterPro"/>
</dbReference>
<proteinExistence type="predicted"/>
<evidence type="ECO:0000259" key="1">
    <source>
        <dbReference type="PROSITE" id="PS50209"/>
    </source>
</evidence>
<dbReference type="OMA" id="NNNFVIM"/>
<dbReference type="PROSITE" id="PS50209">
    <property type="entry name" value="CARD"/>
    <property type="match status" value="1"/>
</dbReference>
<dbReference type="RefSeq" id="XP_038064581.1">
    <property type="nucleotide sequence ID" value="XM_038208653.1"/>
</dbReference>
<dbReference type="GeneID" id="119734983"/>
<dbReference type="InterPro" id="IPR011029">
    <property type="entry name" value="DEATH-like_dom_sf"/>
</dbReference>
<reference evidence="2" key="1">
    <citation type="submission" date="2022-11" db="UniProtKB">
        <authorList>
            <consortium name="EnsemblMetazoa"/>
        </authorList>
    </citation>
    <scope>IDENTIFICATION</scope>
</reference>
<dbReference type="Gene3D" id="1.10.533.10">
    <property type="entry name" value="Death Domain, Fas"/>
    <property type="match status" value="1"/>
</dbReference>
<dbReference type="EnsemblMetazoa" id="XM_038208668.1">
    <property type="protein sequence ID" value="XP_038064596.1"/>
    <property type="gene ID" value="LOC119734983"/>
</dbReference>
<keyword evidence="3" id="KW-1185">Reference proteome</keyword>
<organism evidence="2 3">
    <name type="scientific">Patiria miniata</name>
    <name type="common">Bat star</name>
    <name type="synonym">Asterina miniata</name>
    <dbReference type="NCBI Taxonomy" id="46514"/>
    <lineage>
        <taxon>Eukaryota</taxon>
        <taxon>Metazoa</taxon>
        <taxon>Echinodermata</taxon>
        <taxon>Eleutherozoa</taxon>
        <taxon>Asterozoa</taxon>
        <taxon>Asteroidea</taxon>
        <taxon>Valvatacea</taxon>
        <taxon>Valvatida</taxon>
        <taxon>Asterinidae</taxon>
        <taxon>Patiria</taxon>
    </lineage>
</organism>
<accession>A0A914AME7</accession>
<dbReference type="InterPro" id="IPR037939">
    <property type="entry name" value="CRADD"/>
</dbReference>